<dbReference type="SMART" id="SM00283">
    <property type="entry name" value="MA"/>
    <property type="match status" value="1"/>
</dbReference>
<name>A0A845R3Z2_9CLOT</name>
<dbReference type="CDD" id="cd12912">
    <property type="entry name" value="PDC2_MCP_like"/>
    <property type="match status" value="1"/>
</dbReference>
<evidence type="ECO:0000256" key="9">
    <source>
        <dbReference type="PROSITE-ProRule" id="PRU00284"/>
    </source>
</evidence>
<dbReference type="EMBL" id="QXXA01000022">
    <property type="protein sequence ID" value="NBI08152.1"/>
    <property type="molecule type" value="Genomic_DNA"/>
</dbReference>
<dbReference type="Pfam" id="PF00015">
    <property type="entry name" value="MCPsignal"/>
    <property type="match status" value="1"/>
</dbReference>
<dbReference type="AlphaFoldDB" id="A0A845R3Z2"/>
<keyword evidence="5 10" id="KW-1133">Transmembrane helix</keyword>
<keyword evidence="3" id="KW-0145">Chemotaxis</keyword>
<comment type="caution">
    <text evidence="13">The sequence shown here is derived from an EMBL/GenBank/DDBJ whole genome shotgun (WGS) entry which is preliminary data.</text>
</comment>
<dbReference type="InterPro" id="IPR004089">
    <property type="entry name" value="MCPsignal_dom"/>
</dbReference>
<protein>
    <submittedName>
        <fullName evidence="13">Methyl-accepting chemotaxis protein</fullName>
    </submittedName>
</protein>
<dbReference type="Gene3D" id="3.30.450.20">
    <property type="entry name" value="PAS domain"/>
    <property type="match status" value="1"/>
</dbReference>
<dbReference type="SUPFAM" id="SSF58104">
    <property type="entry name" value="Methyl-accepting chemotaxis protein (MCP) signaling domain"/>
    <property type="match status" value="1"/>
</dbReference>
<evidence type="ECO:0000256" key="7">
    <source>
        <dbReference type="ARBA" id="ARBA00023224"/>
    </source>
</evidence>
<dbReference type="SMART" id="SM00304">
    <property type="entry name" value="HAMP"/>
    <property type="match status" value="1"/>
</dbReference>
<evidence type="ECO:0000259" key="12">
    <source>
        <dbReference type="PROSITE" id="PS50885"/>
    </source>
</evidence>
<dbReference type="CDD" id="cd12914">
    <property type="entry name" value="PDC1_DGC_like"/>
    <property type="match status" value="1"/>
</dbReference>
<dbReference type="InterPro" id="IPR003660">
    <property type="entry name" value="HAMP_dom"/>
</dbReference>
<dbReference type="PROSITE" id="PS50885">
    <property type="entry name" value="HAMP"/>
    <property type="match status" value="1"/>
</dbReference>
<keyword evidence="7 9" id="KW-0807">Transducer</keyword>
<dbReference type="PANTHER" id="PTHR32089">
    <property type="entry name" value="METHYL-ACCEPTING CHEMOTAXIS PROTEIN MCPB"/>
    <property type="match status" value="1"/>
</dbReference>
<feature type="domain" description="HAMP" evidence="12">
    <location>
        <begin position="302"/>
        <end position="357"/>
    </location>
</feature>
<dbReference type="Proteomes" id="UP000467132">
    <property type="component" value="Unassembled WGS sequence"/>
</dbReference>
<evidence type="ECO:0000256" key="6">
    <source>
        <dbReference type="ARBA" id="ARBA00023136"/>
    </source>
</evidence>
<evidence type="ECO:0000256" key="4">
    <source>
        <dbReference type="ARBA" id="ARBA00022692"/>
    </source>
</evidence>
<feature type="transmembrane region" description="Helical" evidence="10">
    <location>
        <begin position="282"/>
        <end position="301"/>
    </location>
</feature>
<evidence type="ECO:0000256" key="10">
    <source>
        <dbReference type="SAM" id="Phobius"/>
    </source>
</evidence>
<organism evidence="13 14">
    <name type="scientific">Senegalia massiliensis</name>
    <dbReference type="NCBI Taxonomy" id="1720316"/>
    <lineage>
        <taxon>Bacteria</taxon>
        <taxon>Bacillati</taxon>
        <taxon>Bacillota</taxon>
        <taxon>Clostridia</taxon>
        <taxon>Eubacteriales</taxon>
        <taxon>Clostridiaceae</taxon>
        <taxon>Senegalia</taxon>
    </lineage>
</organism>
<dbReference type="GO" id="GO:0007165">
    <property type="term" value="P:signal transduction"/>
    <property type="evidence" value="ECO:0007669"/>
    <property type="project" value="UniProtKB-KW"/>
</dbReference>
<feature type="domain" description="Methyl-accepting transducer" evidence="11">
    <location>
        <begin position="355"/>
        <end position="633"/>
    </location>
</feature>
<evidence type="ECO:0000259" key="11">
    <source>
        <dbReference type="PROSITE" id="PS50111"/>
    </source>
</evidence>
<evidence type="ECO:0000256" key="3">
    <source>
        <dbReference type="ARBA" id="ARBA00022500"/>
    </source>
</evidence>
<keyword evidence="14" id="KW-1185">Reference proteome</keyword>
<sequence length="662" mass="72287">MKSIKTKLIVYFAILIIISSISLGLFSIMTAQDSVTNEAEKGLSKFANEGAKLTNSRINASKSIIEMVAGIEDVKSMDLDLQMSALRSQIDNIDFLALGIVYPDGNTYYHDGSTADLGDRDYIKRAFDGETNISDILISRVTKEPVMMFATPIKNDEEIVGVLIGRSDANILSTITKDMVYGKEGYSFMIDKRGTIIAHPDKEKVLDSVNPMELAKQDKSLENTADLFSNILKNKSGIENFSDNGHDSYVAYQNIEGTDWHIAVTADEDEVLSSIPKLKSNIFYLTLIILAVSIIITYLMAKTIIKPIIVITKYSDKIAELDMTEDVPEKLLKRKDETGRLAIALQTVSKNLKDVLTDISKSSENLAASSEQLTATSEQSATAIDEVARTVEQIAIGANDQAKNTEDGSIKSMELGEIIEDDRDIIQNVTTSTFKVKDFINEGLEEIEKLSSISQSTKTATEKVRSGIITTNESAKEIDKASSAISDIAEQTNLLALNAAIEAARAGEAGRGFAVVADEIRKLAVQSNESTNLIDKVVTELQKNSNSSVEIMENMTSILEEQAQSIEKNKEKYSLISEATNGAQLEVEKLNESGNMMGMKKDEIMTSLESLSAIAEENSASTEEVSASMEEQAASIAQVASASENLSELANDLQNIIQKFKV</sequence>
<dbReference type="SUPFAM" id="SSF103190">
    <property type="entry name" value="Sensory domain-like"/>
    <property type="match status" value="1"/>
</dbReference>
<dbReference type="Gene3D" id="1.10.287.950">
    <property type="entry name" value="Methyl-accepting chemotaxis protein"/>
    <property type="match status" value="1"/>
</dbReference>
<keyword evidence="4 10" id="KW-0812">Transmembrane</keyword>
<dbReference type="GO" id="GO:0005886">
    <property type="term" value="C:plasma membrane"/>
    <property type="evidence" value="ECO:0007669"/>
    <property type="project" value="UniProtKB-SubCell"/>
</dbReference>
<evidence type="ECO:0000313" key="14">
    <source>
        <dbReference type="Proteomes" id="UP000467132"/>
    </source>
</evidence>
<feature type="transmembrane region" description="Helical" evidence="10">
    <location>
        <begin position="9"/>
        <end position="29"/>
    </location>
</feature>
<evidence type="ECO:0000256" key="5">
    <source>
        <dbReference type="ARBA" id="ARBA00022989"/>
    </source>
</evidence>
<comment type="similarity">
    <text evidence="8">Belongs to the methyl-accepting chemotaxis (MCP) protein family.</text>
</comment>
<dbReference type="Pfam" id="PF02743">
    <property type="entry name" value="dCache_1"/>
    <property type="match status" value="1"/>
</dbReference>
<reference evidence="13 14" key="1">
    <citation type="submission" date="2018-08" db="EMBL/GenBank/DDBJ databases">
        <title>Murine metabolic-syndrome-specific gut microbial biobank.</title>
        <authorList>
            <person name="Liu C."/>
        </authorList>
    </citation>
    <scope>NUCLEOTIDE SEQUENCE [LARGE SCALE GENOMIC DNA]</scope>
    <source>
        <strain evidence="13 14">583</strain>
    </source>
</reference>
<evidence type="ECO:0000256" key="8">
    <source>
        <dbReference type="ARBA" id="ARBA00029447"/>
    </source>
</evidence>
<evidence type="ECO:0000256" key="1">
    <source>
        <dbReference type="ARBA" id="ARBA00004651"/>
    </source>
</evidence>
<dbReference type="PANTHER" id="PTHR32089:SF112">
    <property type="entry name" value="LYSOZYME-LIKE PROTEIN-RELATED"/>
    <property type="match status" value="1"/>
</dbReference>
<evidence type="ECO:0000313" key="13">
    <source>
        <dbReference type="EMBL" id="NBI08152.1"/>
    </source>
</evidence>
<dbReference type="GO" id="GO:0006935">
    <property type="term" value="P:chemotaxis"/>
    <property type="evidence" value="ECO:0007669"/>
    <property type="project" value="UniProtKB-KW"/>
</dbReference>
<keyword evidence="6 10" id="KW-0472">Membrane</keyword>
<evidence type="ECO:0000256" key="2">
    <source>
        <dbReference type="ARBA" id="ARBA00022475"/>
    </source>
</evidence>
<comment type="subcellular location">
    <subcellularLocation>
        <location evidence="1">Cell membrane</location>
        <topology evidence="1">Multi-pass membrane protein</topology>
    </subcellularLocation>
</comment>
<gene>
    <name evidence="13" type="ORF">D3Z33_14935</name>
</gene>
<dbReference type="RefSeq" id="WP_160198617.1">
    <property type="nucleotide sequence ID" value="NZ_QXXA01000022.1"/>
</dbReference>
<dbReference type="CDD" id="cd06225">
    <property type="entry name" value="HAMP"/>
    <property type="match status" value="1"/>
</dbReference>
<accession>A0A845R3Z2</accession>
<dbReference type="InterPro" id="IPR029151">
    <property type="entry name" value="Sensor-like_sf"/>
</dbReference>
<proteinExistence type="inferred from homology"/>
<dbReference type="PROSITE" id="PS50111">
    <property type="entry name" value="CHEMOTAXIS_TRANSDUC_2"/>
    <property type="match status" value="1"/>
</dbReference>
<dbReference type="InterPro" id="IPR033479">
    <property type="entry name" value="dCache_1"/>
</dbReference>
<keyword evidence="2" id="KW-1003">Cell membrane</keyword>
<dbReference type="OrthoDB" id="597657at2"/>